<keyword evidence="6 8" id="KW-0472">Membrane</keyword>
<dbReference type="InterPro" id="IPR007007">
    <property type="entry name" value="Ninjurin"/>
</dbReference>
<keyword evidence="5 8" id="KW-1133">Transmembrane helix</keyword>
<dbReference type="GO" id="GO:0007155">
    <property type="term" value="P:cell adhesion"/>
    <property type="evidence" value="ECO:0007669"/>
    <property type="project" value="UniProtKB-KW"/>
</dbReference>
<evidence type="ECO:0000256" key="2">
    <source>
        <dbReference type="ARBA" id="ARBA00008141"/>
    </source>
</evidence>
<comment type="similarity">
    <text evidence="2">Belongs to the ninjurin family.</text>
</comment>
<sequence>MTRHNSQSETHTLKDQKDYRLYTPPRTKKTSETSGNMSEIRPRNPGGSQPDKNPETSPATRGKIKDLDKFNQHQTLSHGSLNVSLLSANASQLMALLRSGYTGPLQYIQLTLLVSSVVLQVVQGILLLRKYQIKMETAHDNDDSDDEEDNKRAHKFNDWAMMVSFVIGVVNILILTFGTSVGPVPSASKPKFKPV</sequence>
<feature type="compositionally biased region" description="Polar residues" evidence="7">
    <location>
        <begin position="1"/>
        <end position="10"/>
    </location>
</feature>
<evidence type="ECO:0000256" key="4">
    <source>
        <dbReference type="ARBA" id="ARBA00022889"/>
    </source>
</evidence>
<evidence type="ECO:0000256" key="8">
    <source>
        <dbReference type="SAM" id="Phobius"/>
    </source>
</evidence>
<evidence type="ECO:0000256" key="7">
    <source>
        <dbReference type="SAM" id="MobiDB-lite"/>
    </source>
</evidence>
<dbReference type="AlphaFoldDB" id="A0A8K0AB98"/>
<evidence type="ECO:0000256" key="6">
    <source>
        <dbReference type="ARBA" id="ARBA00023136"/>
    </source>
</evidence>
<comment type="subcellular location">
    <subcellularLocation>
        <location evidence="1">Membrane</location>
        <topology evidence="1">Multi-pass membrane protein</topology>
    </subcellularLocation>
</comment>
<gene>
    <name evidence="9" type="primary">NINJ1</name>
    <name evidence="9" type="ORF">BLAG_LOCUS23622</name>
</gene>
<reference evidence="9" key="1">
    <citation type="submission" date="2022-01" db="EMBL/GenBank/DDBJ databases">
        <authorList>
            <person name="Braso-Vives M."/>
        </authorList>
    </citation>
    <scope>NUCLEOTIDE SEQUENCE</scope>
</reference>
<evidence type="ECO:0000313" key="9">
    <source>
        <dbReference type="EMBL" id="CAH1271676.1"/>
    </source>
</evidence>
<proteinExistence type="inferred from homology"/>
<protein>
    <submittedName>
        <fullName evidence="9">NINJ1 protein</fullName>
    </submittedName>
</protein>
<name>A0A8K0AB98_BRALA</name>
<feature type="compositionally biased region" description="Basic and acidic residues" evidence="7">
    <location>
        <begin position="11"/>
        <end position="20"/>
    </location>
</feature>
<keyword evidence="3 8" id="KW-0812">Transmembrane</keyword>
<feature type="transmembrane region" description="Helical" evidence="8">
    <location>
        <begin position="107"/>
        <end position="128"/>
    </location>
</feature>
<evidence type="ECO:0000256" key="5">
    <source>
        <dbReference type="ARBA" id="ARBA00022989"/>
    </source>
</evidence>
<feature type="region of interest" description="Disordered" evidence="7">
    <location>
        <begin position="1"/>
        <end position="62"/>
    </location>
</feature>
<dbReference type="EMBL" id="OV696693">
    <property type="protein sequence ID" value="CAH1271676.1"/>
    <property type="molecule type" value="Genomic_DNA"/>
</dbReference>
<keyword evidence="10" id="KW-1185">Reference proteome</keyword>
<dbReference type="GO" id="GO:0016020">
    <property type="term" value="C:membrane"/>
    <property type="evidence" value="ECO:0007669"/>
    <property type="project" value="UniProtKB-SubCell"/>
</dbReference>
<evidence type="ECO:0000313" key="10">
    <source>
        <dbReference type="Proteomes" id="UP000838412"/>
    </source>
</evidence>
<feature type="transmembrane region" description="Helical" evidence="8">
    <location>
        <begin position="159"/>
        <end position="181"/>
    </location>
</feature>
<dbReference type="GO" id="GO:0042246">
    <property type="term" value="P:tissue regeneration"/>
    <property type="evidence" value="ECO:0007669"/>
    <property type="project" value="InterPro"/>
</dbReference>
<dbReference type="PANTHER" id="PTHR12316:SF28">
    <property type="entry name" value="NINJURIN-2-LIKE"/>
    <property type="match status" value="1"/>
</dbReference>
<dbReference type="PANTHER" id="PTHR12316">
    <property type="entry name" value="NINJURIN-RELATED"/>
    <property type="match status" value="1"/>
</dbReference>
<keyword evidence="4" id="KW-0130">Cell adhesion</keyword>
<evidence type="ECO:0000256" key="3">
    <source>
        <dbReference type="ARBA" id="ARBA00022692"/>
    </source>
</evidence>
<evidence type="ECO:0000256" key="1">
    <source>
        <dbReference type="ARBA" id="ARBA00004141"/>
    </source>
</evidence>
<dbReference type="Proteomes" id="UP000838412">
    <property type="component" value="Chromosome 8"/>
</dbReference>
<accession>A0A8K0AB98</accession>
<organism evidence="9 10">
    <name type="scientific">Branchiostoma lanceolatum</name>
    <name type="common">Common lancelet</name>
    <name type="synonym">Amphioxus lanceolatum</name>
    <dbReference type="NCBI Taxonomy" id="7740"/>
    <lineage>
        <taxon>Eukaryota</taxon>
        <taxon>Metazoa</taxon>
        <taxon>Chordata</taxon>
        <taxon>Cephalochordata</taxon>
        <taxon>Leptocardii</taxon>
        <taxon>Amphioxiformes</taxon>
        <taxon>Branchiostomatidae</taxon>
        <taxon>Branchiostoma</taxon>
    </lineage>
</organism>
<feature type="compositionally biased region" description="Polar residues" evidence="7">
    <location>
        <begin position="46"/>
        <end position="59"/>
    </location>
</feature>
<dbReference type="Pfam" id="PF04923">
    <property type="entry name" value="Ninjurin"/>
    <property type="match status" value="1"/>
</dbReference>